<dbReference type="OMA" id="MFDGPAR"/>
<evidence type="ECO:0000313" key="1">
    <source>
        <dbReference type="EMBL" id="EIW79646.1"/>
    </source>
</evidence>
<reference evidence="2" key="1">
    <citation type="journal article" date="2012" name="Science">
        <title>The Paleozoic origin of enzymatic lignin decomposition reconstructed from 31 fungal genomes.</title>
        <authorList>
            <person name="Floudas D."/>
            <person name="Binder M."/>
            <person name="Riley R."/>
            <person name="Barry K."/>
            <person name="Blanchette R.A."/>
            <person name="Henrissat B."/>
            <person name="Martinez A.T."/>
            <person name="Otillar R."/>
            <person name="Spatafora J.W."/>
            <person name="Yadav J.S."/>
            <person name="Aerts A."/>
            <person name="Benoit I."/>
            <person name="Boyd A."/>
            <person name="Carlson A."/>
            <person name="Copeland A."/>
            <person name="Coutinho P.M."/>
            <person name="de Vries R.P."/>
            <person name="Ferreira P."/>
            <person name="Findley K."/>
            <person name="Foster B."/>
            <person name="Gaskell J."/>
            <person name="Glotzer D."/>
            <person name="Gorecki P."/>
            <person name="Heitman J."/>
            <person name="Hesse C."/>
            <person name="Hori C."/>
            <person name="Igarashi K."/>
            <person name="Jurgens J.A."/>
            <person name="Kallen N."/>
            <person name="Kersten P."/>
            <person name="Kohler A."/>
            <person name="Kuees U."/>
            <person name="Kumar T.K.A."/>
            <person name="Kuo A."/>
            <person name="LaButti K."/>
            <person name="Larrondo L.F."/>
            <person name="Lindquist E."/>
            <person name="Ling A."/>
            <person name="Lombard V."/>
            <person name="Lucas S."/>
            <person name="Lundell T."/>
            <person name="Martin R."/>
            <person name="McLaughlin D.J."/>
            <person name="Morgenstern I."/>
            <person name="Morin E."/>
            <person name="Murat C."/>
            <person name="Nagy L.G."/>
            <person name="Nolan M."/>
            <person name="Ohm R.A."/>
            <person name="Patyshakuliyeva A."/>
            <person name="Rokas A."/>
            <person name="Ruiz-Duenas F.J."/>
            <person name="Sabat G."/>
            <person name="Salamov A."/>
            <person name="Samejima M."/>
            <person name="Schmutz J."/>
            <person name="Slot J.C."/>
            <person name="St John F."/>
            <person name="Stenlid J."/>
            <person name="Sun H."/>
            <person name="Sun S."/>
            <person name="Syed K."/>
            <person name="Tsang A."/>
            <person name="Wiebenga A."/>
            <person name="Young D."/>
            <person name="Pisabarro A."/>
            <person name="Eastwood D.C."/>
            <person name="Martin F."/>
            <person name="Cullen D."/>
            <person name="Grigoriev I.V."/>
            <person name="Hibbett D.S."/>
        </authorList>
    </citation>
    <scope>NUCLEOTIDE SEQUENCE [LARGE SCALE GENOMIC DNA]</scope>
    <source>
        <strain evidence="2">RWD-64-598 SS2</strain>
    </source>
</reference>
<dbReference type="RefSeq" id="XP_007770023.1">
    <property type="nucleotide sequence ID" value="XM_007771833.1"/>
</dbReference>
<organism evidence="1 2">
    <name type="scientific">Coniophora puteana (strain RWD-64-598)</name>
    <name type="common">Brown rot fungus</name>
    <dbReference type="NCBI Taxonomy" id="741705"/>
    <lineage>
        <taxon>Eukaryota</taxon>
        <taxon>Fungi</taxon>
        <taxon>Dikarya</taxon>
        <taxon>Basidiomycota</taxon>
        <taxon>Agaricomycotina</taxon>
        <taxon>Agaricomycetes</taxon>
        <taxon>Agaricomycetidae</taxon>
        <taxon>Boletales</taxon>
        <taxon>Coniophorineae</taxon>
        <taxon>Coniophoraceae</taxon>
        <taxon>Coniophora</taxon>
    </lineage>
</organism>
<dbReference type="EMBL" id="JH711580">
    <property type="protein sequence ID" value="EIW79646.1"/>
    <property type="molecule type" value="Genomic_DNA"/>
</dbReference>
<name>A0A5M3MKQ3_CONPW</name>
<dbReference type="GeneID" id="19205534"/>
<protein>
    <submittedName>
        <fullName evidence="1">Uncharacterized protein</fullName>
    </submittedName>
</protein>
<gene>
    <name evidence="1" type="ORF">CONPUDRAFT_166381</name>
</gene>
<sequence length="214" mass="23329">MLAMRRSILNKVANASSSRLVARPTSCPRSVASISSAAISSDTKYEAVTLQPIFDIFDAPVRLGESSKALGRTGHSAPKPIVNAIDEVDGEKSRKLSMSMLPTSLPPPITFDGPARPPHLVGLAFEKRRKTRLHLSPSLRREAHTPSVPRSSLSDAVFTIFDGPSRITRYQYPSSSQGSSSQPYLLFGLVLSGVVGWLAYQEHMQTRRPTSRSL</sequence>
<evidence type="ECO:0000313" key="2">
    <source>
        <dbReference type="Proteomes" id="UP000053558"/>
    </source>
</evidence>
<dbReference type="KEGG" id="cput:CONPUDRAFT_166381"/>
<comment type="caution">
    <text evidence="1">The sequence shown here is derived from an EMBL/GenBank/DDBJ whole genome shotgun (WGS) entry which is preliminary data.</text>
</comment>
<dbReference type="Proteomes" id="UP000053558">
    <property type="component" value="Unassembled WGS sequence"/>
</dbReference>
<proteinExistence type="predicted"/>
<keyword evidence="2" id="KW-1185">Reference proteome</keyword>
<dbReference type="AlphaFoldDB" id="A0A5M3MKQ3"/>
<accession>A0A5M3MKQ3</accession>
<dbReference type="OrthoDB" id="3168922at2759"/>